<dbReference type="SMART" id="SM00327">
    <property type="entry name" value="VWA"/>
    <property type="match status" value="1"/>
</dbReference>
<dbReference type="OrthoDB" id="10006997at2759"/>
<keyword evidence="3" id="KW-1185">Reference proteome</keyword>
<evidence type="ECO:0000313" key="2">
    <source>
        <dbReference type="EMBL" id="CAG8475296.1"/>
    </source>
</evidence>
<dbReference type="PROSITE" id="PS50234">
    <property type="entry name" value="VWFA"/>
    <property type="match status" value="1"/>
</dbReference>
<evidence type="ECO:0000313" key="3">
    <source>
        <dbReference type="Proteomes" id="UP000789508"/>
    </source>
</evidence>
<dbReference type="InterPro" id="IPR036465">
    <property type="entry name" value="vWFA_dom_sf"/>
</dbReference>
<sequence>MAKEKENGNQSDASFYELDDEKTILSLKLPQNILSEWFHGRSIALFICLDISGSMAGSGIRQAKQAILTLLEGVLTTGACKEEDVTCFFFNHGCQEVPFADNPNLRWDNGGIKAYFDNIAATGGTNFSAVYESIVKHIANVKTDLAVIFFTDGQTTPVSKEKQDALAHALSHSKYGTEVHTVGFTGDHDAVILSWLTKLGTKQGNFQYVKSSGDIPNTMKTTLELLALGDRNVFVKIGDNQELQTSFDNEGRGRLVLTGEDKSVRGKKITILKENEGNDTFSIEALREVNQSDPEATLLTIPFIQHEITRLTNEVVANSDENADREKLNKIADEAETYDAKLNVILENAFKIKSIWRNVTIQQCMNVKSILNNFKDLLSEALKGTLTNEKIATFNNLAYKNVTKSRLKKRLDERTIKNIAQMEAIEDRLQSLIKSIDFDELDQNESEENKSTFTCTLTTDNYIEAMRDGECMCLTLDIARSEAAIADPTQIKIKTINQTFLTSDAFMTSVGHALEENDEENVHGGFQGPSFGASVIKGLAREDITGILPLYINEKHWQIARERIKPILGYMTTLDVFGYSYAQLTTIPFLVLGRAFSDTSMDFRRFQFKLILETCDAIYKQAANLREENKMLFEKYTKSPLNRTIDSVANHEVLFGHLLCAVRCGDVSLAQVHSYIQSGMVKYAVEETIRRRLNRNLGNIEEQLNNARVLLGIDQKEYFDEPINEFSKAYAIYVKEVKDSKKSVNDRYSSAFFAELASINNTDKMEVESNYNKSEQEGNLMDVDEILAPTVKTKHYDSSKFKVIPTTIQLLDKIKNIVSENVEILRRYQAIFEWAIRTNSVDFLNFSEFNSFVPKKTPYTDNFFKQFSPKVQLATVLQAYIHRQNSTRREAAEGTNTTNVFFEPFSETTADNILSIQFEECVSSTLKQRVSEIIASYTKQANNAVGLDFWEATSPEEAAGLLILEVKCRGTKVYAQIIKALQKPHMPLAREKLEMMVSGSWKGVRLFKDMFTKLPEKAIWIPSRQNLYRTLTAQKECVPDVTFWTTLIPSAKTYIEHQFDQEYLSRRRLEKWQLREQKRGHELT</sequence>
<dbReference type="InterPro" id="IPR002035">
    <property type="entry name" value="VWF_A"/>
</dbReference>
<dbReference type="Gene3D" id="3.40.50.410">
    <property type="entry name" value="von Willebrand factor, type A domain"/>
    <property type="match status" value="1"/>
</dbReference>
<gene>
    <name evidence="2" type="ORF">ALEPTO_LOCUS2210</name>
</gene>
<accession>A0A9N8Z9R5</accession>
<dbReference type="AlphaFoldDB" id="A0A9N8Z9R5"/>
<proteinExistence type="predicted"/>
<comment type="caution">
    <text evidence="2">The sequence shown here is derived from an EMBL/GenBank/DDBJ whole genome shotgun (WGS) entry which is preliminary data.</text>
</comment>
<feature type="domain" description="VWFA" evidence="1">
    <location>
        <begin position="44"/>
        <end position="226"/>
    </location>
</feature>
<dbReference type="Pfam" id="PF00092">
    <property type="entry name" value="VWA"/>
    <property type="match status" value="1"/>
</dbReference>
<evidence type="ECO:0000259" key="1">
    <source>
        <dbReference type="PROSITE" id="PS50234"/>
    </source>
</evidence>
<dbReference type="CDD" id="cd00198">
    <property type="entry name" value="vWFA"/>
    <property type="match status" value="1"/>
</dbReference>
<dbReference type="SUPFAM" id="SSF53300">
    <property type="entry name" value="vWA-like"/>
    <property type="match status" value="1"/>
</dbReference>
<dbReference type="EMBL" id="CAJVPS010000308">
    <property type="protein sequence ID" value="CAG8475296.1"/>
    <property type="molecule type" value="Genomic_DNA"/>
</dbReference>
<dbReference type="Proteomes" id="UP000789508">
    <property type="component" value="Unassembled WGS sequence"/>
</dbReference>
<name>A0A9N8Z9R5_9GLOM</name>
<organism evidence="2 3">
    <name type="scientific">Ambispora leptoticha</name>
    <dbReference type="NCBI Taxonomy" id="144679"/>
    <lineage>
        <taxon>Eukaryota</taxon>
        <taxon>Fungi</taxon>
        <taxon>Fungi incertae sedis</taxon>
        <taxon>Mucoromycota</taxon>
        <taxon>Glomeromycotina</taxon>
        <taxon>Glomeromycetes</taxon>
        <taxon>Archaeosporales</taxon>
        <taxon>Ambisporaceae</taxon>
        <taxon>Ambispora</taxon>
    </lineage>
</organism>
<protein>
    <submittedName>
        <fullName evidence="2">4639_t:CDS:1</fullName>
    </submittedName>
</protein>
<reference evidence="2" key="1">
    <citation type="submission" date="2021-06" db="EMBL/GenBank/DDBJ databases">
        <authorList>
            <person name="Kallberg Y."/>
            <person name="Tangrot J."/>
            <person name="Rosling A."/>
        </authorList>
    </citation>
    <scope>NUCLEOTIDE SEQUENCE</scope>
    <source>
        <strain evidence="2">FL130A</strain>
    </source>
</reference>